<comment type="caution">
    <text evidence="4">The sequence shown here is derived from an EMBL/GenBank/DDBJ whole genome shotgun (WGS) entry which is preliminary data.</text>
</comment>
<keyword evidence="2" id="KW-0732">Signal</keyword>
<dbReference type="InterPro" id="IPR011330">
    <property type="entry name" value="Glyco_hydro/deAcase_b/a-brl"/>
</dbReference>
<dbReference type="PROSITE" id="PS51677">
    <property type="entry name" value="NODB"/>
    <property type="match status" value="1"/>
</dbReference>
<keyword evidence="5" id="KW-1185">Reference proteome</keyword>
<name>A0A0Q0XHY3_9FLAO</name>
<sequence>MKRLIFNLNRTFLYKILKDGLYPETIHIFHHYFKDGNNYLKEFIRFVQHKGYTIRGYDYEQKPGEKVVYLSFDDNYESWYKMAQTLKEEGATCTFFINFAPNLMNDSLVSAYYNSLGLPNGRPIGLDQISDLIHEGFDFGNHGLSHVPFNNLQLSHVKTDLDLNRNFFKQQFGAKLTNVAFPYGSMRYFKKEWIDEISKEFGTIYAGHPLFQVKKNDNIVFRSPLYVSESFEFNLKIHRVTFINPNLTFGKSLIG</sequence>
<dbReference type="Proteomes" id="UP000050827">
    <property type="component" value="Unassembled WGS sequence"/>
</dbReference>
<dbReference type="STRING" id="346185.AAY42_12480"/>
<feature type="domain" description="NodB homology" evidence="3">
    <location>
        <begin position="66"/>
        <end position="255"/>
    </location>
</feature>
<dbReference type="SUPFAM" id="SSF88713">
    <property type="entry name" value="Glycoside hydrolase/deacetylase"/>
    <property type="match status" value="1"/>
</dbReference>
<accession>A0A0Q0XHY3</accession>
<dbReference type="OrthoDB" id="1446101at2"/>
<proteinExistence type="predicted"/>
<evidence type="ECO:0000256" key="2">
    <source>
        <dbReference type="ARBA" id="ARBA00022729"/>
    </source>
</evidence>
<reference evidence="4 5" key="1">
    <citation type="submission" date="2015-04" db="EMBL/GenBank/DDBJ databases">
        <title>Complete genome of flavobacterium.</title>
        <authorList>
            <person name="Kwon Y.M."/>
            <person name="Kim S.-J."/>
        </authorList>
    </citation>
    <scope>NUCLEOTIDE SEQUENCE [LARGE SCALE GENOMIC DNA]</scope>
    <source>
        <strain evidence="4 5">DK169</strain>
    </source>
</reference>
<dbReference type="InterPro" id="IPR051398">
    <property type="entry name" value="Polysacch_Deacetylase"/>
</dbReference>
<dbReference type="EMBL" id="LCTZ01000002">
    <property type="protein sequence ID" value="KQC30598.1"/>
    <property type="molecule type" value="Genomic_DNA"/>
</dbReference>
<dbReference type="RefSeq" id="WP_055395694.1">
    <property type="nucleotide sequence ID" value="NZ_LCTZ01000002.1"/>
</dbReference>
<evidence type="ECO:0000313" key="4">
    <source>
        <dbReference type="EMBL" id="KQC30598.1"/>
    </source>
</evidence>
<protein>
    <recommendedName>
        <fullName evidence="3">NodB homology domain-containing protein</fullName>
    </recommendedName>
</protein>
<dbReference type="GO" id="GO:0016810">
    <property type="term" value="F:hydrolase activity, acting on carbon-nitrogen (but not peptide) bonds"/>
    <property type="evidence" value="ECO:0007669"/>
    <property type="project" value="InterPro"/>
</dbReference>
<dbReference type="AlphaFoldDB" id="A0A0Q0XHY3"/>
<dbReference type="GO" id="GO:0005576">
    <property type="term" value="C:extracellular region"/>
    <property type="evidence" value="ECO:0007669"/>
    <property type="project" value="UniProtKB-SubCell"/>
</dbReference>
<comment type="subcellular location">
    <subcellularLocation>
        <location evidence="1">Secreted</location>
    </subcellularLocation>
</comment>
<evidence type="ECO:0000256" key="1">
    <source>
        <dbReference type="ARBA" id="ARBA00004613"/>
    </source>
</evidence>
<dbReference type="Pfam" id="PF01522">
    <property type="entry name" value="Polysacc_deac_1"/>
    <property type="match status" value="1"/>
</dbReference>
<dbReference type="Gene3D" id="3.20.20.370">
    <property type="entry name" value="Glycoside hydrolase/deacetylase"/>
    <property type="match status" value="1"/>
</dbReference>
<dbReference type="GO" id="GO:0005975">
    <property type="term" value="P:carbohydrate metabolic process"/>
    <property type="evidence" value="ECO:0007669"/>
    <property type="project" value="InterPro"/>
</dbReference>
<gene>
    <name evidence="4" type="ORF">AAY42_12480</name>
</gene>
<dbReference type="InterPro" id="IPR002509">
    <property type="entry name" value="NODB_dom"/>
</dbReference>
<organism evidence="4 5">
    <name type="scientific">Flagellimonas eckloniae</name>
    <dbReference type="NCBI Taxonomy" id="346185"/>
    <lineage>
        <taxon>Bacteria</taxon>
        <taxon>Pseudomonadati</taxon>
        <taxon>Bacteroidota</taxon>
        <taxon>Flavobacteriia</taxon>
        <taxon>Flavobacteriales</taxon>
        <taxon>Flavobacteriaceae</taxon>
        <taxon>Flagellimonas</taxon>
    </lineage>
</organism>
<evidence type="ECO:0000313" key="5">
    <source>
        <dbReference type="Proteomes" id="UP000050827"/>
    </source>
</evidence>
<evidence type="ECO:0000259" key="3">
    <source>
        <dbReference type="PROSITE" id="PS51677"/>
    </source>
</evidence>
<dbReference type="PANTHER" id="PTHR34216">
    <property type="match status" value="1"/>
</dbReference>
<dbReference type="PANTHER" id="PTHR34216:SF3">
    <property type="entry name" value="POLY-BETA-1,6-N-ACETYL-D-GLUCOSAMINE N-DEACETYLASE"/>
    <property type="match status" value="1"/>
</dbReference>